<dbReference type="InterPro" id="IPR004183">
    <property type="entry name" value="Xdiol_dOase_suB"/>
</dbReference>
<accession>A0ABM7WB91</accession>
<evidence type="ECO:0000256" key="5">
    <source>
        <dbReference type="ARBA" id="ARBA00023002"/>
    </source>
</evidence>
<comment type="similarity">
    <text evidence="2">Belongs to the DODA-type extradiol aromatic ring-opening dioxygenase family.</text>
</comment>
<name>A0ABM7WB91_9BACT</name>
<keyword evidence="3" id="KW-0479">Metal-binding</keyword>
<evidence type="ECO:0000259" key="6">
    <source>
        <dbReference type="Pfam" id="PF02900"/>
    </source>
</evidence>
<dbReference type="PANTHER" id="PTHR30096:SF0">
    <property type="entry name" value="4,5-DOPA DIOXYGENASE EXTRADIOL-LIKE PROTEIN"/>
    <property type="match status" value="1"/>
</dbReference>
<dbReference type="EMBL" id="AP025516">
    <property type="protein sequence ID" value="BDD88242.1"/>
    <property type="molecule type" value="Genomic_DNA"/>
</dbReference>
<sequence length="244" mass="27171">MNAIDPNRFHRGWQELGQRLPKPRALVCISAHWQTRGTAVTAAFHPETIHDFYGFPDELYRVRYPAPGDPQLAGEIARLLAAQATVRLDPTRGFDHGAWSVLSVMYPTPDIPLLQISLDTELSPAAHYRLGAALAPLRDRGILLVGSGNMVHHLGLFNFNNPTPYGWAQAFDQKLQRLIRERDHQSLIDYRGLGDDAHLAIPTDEHYLPLLYTLAVQGQDEPAHFINAEVVSSVAMTSVLIGFP</sequence>
<evidence type="ECO:0000313" key="7">
    <source>
        <dbReference type="EMBL" id="BDD88242.1"/>
    </source>
</evidence>
<dbReference type="GO" id="GO:0051213">
    <property type="term" value="F:dioxygenase activity"/>
    <property type="evidence" value="ECO:0007669"/>
    <property type="project" value="UniProtKB-KW"/>
</dbReference>
<dbReference type="Proteomes" id="UP000830055">
    <property type="component" value="Chromosome"/>
</dbReference>
<dbReference type="SUPFAM" id="SSF53213">
    <property type="entry name" value="LigB-like"/>
    <property type="match status" value="1"/>
</dbReference>
<keyword evidence="8" id="KW-1185">Reference proteome</keyword>
<evidence type="ECO:0000256" key="1">
    <source>
        <dbReference type="ARBA" id="ARBA00001947"/>
    </source>
</evidence>
<evidence type="ECO:0000256" key="4">
    <source>
        <dbReference type="ARBA" id="ARBA00022833"/>
    </source>
</evidence>
<evidence type="ECO:0000256" key="2">
    <source>
        <dbReference type="ARBA" id="ARBA00007581"/>
    </source>
</evidence>
<comment type="cofactor">
    <cofactor evidence="1">
        <name>Zn(2+)</name>
        <dbReference type="ChEBI" id="CHEBI:29105"/>
    </cofactor>
</comment>
<organism evidence="7 8">
    <name type="scientific">Desulfofustis limnaeus</name>
    <dbReference type="NCBI Taxonomy" id="2740163"/>
    <lineage>
        <taxon>Bacteria</taxon>
        <taxon>Pseudomonadati</taxon>
        <taxon>Thermodesulfobacteriota</taxon>
        <taxon>Desulfobulbia</taxon>
        <taxon>Desulfobulbales</taxon>
        <taxon>Desulfocapsaceae</taxon>
        <taxon>Desulfofustis</taxon>
    </lineage>
</organism>
<keyword evidence="5" id="KW-0560">Oxidoreductase</keyword>
<proteinExistence type="inferred from homology"/>
<keyword evidence="7" id="KW-0223">Dioxygenase</keyword>
<dbReference type="PIRSF" id="PIRSF006157">
    <property type="entry name" value="Doxgns_DODA"/>
    <property type="match status" value="1"/>
</dbReference>
<keyword evidence="4" id="KW-0862">Zinc</keyword>
<dbReference type="CDD" id="cd07363">
    <property type="entry name" value="45_DOPA_Dioxygenase"/>
    <property type="match status" value="1"/>
</dbReference>
<gene>
    <name evidence="7" type="ORF">DPPLL_26070</name>
</gene>
<dbReference type="Pfam" id="PF02900">
    <property type="entry name" value="LigB"/>
    <property type="match status" value="1"/>
</dbReference>
<dbReference type="NCBIfam" id="NF007914">
    <property type="entry name" value="PRK10628.1"/>
    <property type="match status" value="1"/>
</dbReference>
<dbReference type="Gene3D" id="3.40.830.10">
    <property type="entry name" value="LigB-like"/>
    <property type="match status" value="1"/>
</dbReference>
<feature type="domain" description="Extradiol ring-cleavage dioxygenase class III enzyme subunit B" evidence="6">
    <location>
        <begin position="20"/>
        <end position="239"/>
    </location>
</feature>
<protein>
    <submittedName>
        <fullName evidence="7">Dioxygenase</fullName>
    </submittedName>
</protein>
<evidence type="ECO:0000256" key="3">
    <source>
        <dbReference type="ARBA" id="ARBA00022723"/>
    </source>
</evidence>
<dbReference type="InterPro" id="IPR014436">
    <property type="entry name" value="Extradiol_dOase_DODA"/>
</dbReference>
<dbReference type="PANTHER" id="PTHR30096">
    <property type="entry name" value="4,5-DOPA DIOXYGENASE EXTRADIOL-LIKE PROTEIN"/>
    <property type="match status" value="1"/>
</dbReference>
<evidence type="ECO:0000313" key="8">
    <source>
        <dbReference type="Proteomes" id="UP000830055"/>
    </source>
</evidence>
<reference evidence="7 8" key="1">
    <citation type="submission" date="2022-01" db="EMBL/GenBank/DDBJ databases">
        <title>Desulfofustis limnae sp. nov., a novel mesophilic sulfate-reducing bacterium isolated from marsh soil.</title>
        <authorList>
            <person name="Watanabe M."/>
            <person name="Takahashi A."/>
            <person name="Kojima H."/>
            <person name="Fukui M."/>
        </authorList>
    </citation>
    <scope>NUCLEOTIDE SEQUENCE [LARGE SCALE GENOMIC DNA]</scope>
    <source>
        <strain evidence="7 8">PPLL</strain>
    </source>
</reference>